<evidence type="ECO:0000313" key="2">
    <source>
        <dbReference type="Proteomes" id="UP000299102"/>
    </source>
</evidence>
<sequence>MADIGPLQAIVFVIVYKRQWRMMSDNRQWAMDCGARCYRFLEYQNYRGVACPVVCTRSPIVQFITSLIVNGLGLVVFHVDEITSYIIDIMIRFIMFEVWIGVGMRAESEMEIARGICSRTWFGSEKTETVNESGTEIESRIEIRIDTGIS</sequence>
<proteinExistence type="predicted"/>
<dbReference type="AlphaFoldDB" id="A0A4C1UKL6"/>
<comment type="caution">
    <text evidence="1">The sequence shown here is derived from an EMBL/GenBank/DDBJ whole genome shotgun (WGS) entry which is preliminary data.</text>
</comment>
<keyword evidence="2" id="KW-1185">Reference proteome</keyword>
<dbReference type="EMBL" id="BGZK01000183">
    <property type="protein sequence ID" value="GBP26690.1"/>
    <property type="molecule type" value="Genomic_DNA"/>
</dbReference>
<accession>A0A4C1UKL6</accession>
<evidence type="ECO:0000313" key="1">
    <source>
        <dbReference type="EMBL" id="GBP26690.1"/>
    </source>
</evidence>
<dbReference type="Proteomes" id="UP000299102">
    <property type="component" value="Unassembled WGS sequence"/>
</dbReference>
<reference evidence="1 2" key="1">
    <citation type="journal article" date="2019" name="Commun. Biol.">
        <title>The bagworm genome reveals a unique fibroin gene that provides high tensile strength.</title>
        <authorList>
            <person name="Kono N."/>
            <person name="Nakamura H."/>
            <person name="Ohtoshi R."/>
            <person name="Tomita M."/>
            <person name="Numata K."/>
            <person name="Arakawa K."/>
        </authorList>
    </citation>
    <scope>NUCLEOTIDE SEQUENCE [LARGE SCALE GENOMIC DNA]</scope>
</reference>
<protein>
    <submittedName>
        <fullName evidence="1">Uncharacterized protein</fullName>
    </submittedName>
</protein>
<gene>
    <name evidence="1" type="ORF">EVAR_23461_1</name>
</gene>
<organism evidence="1 2">
    <name type="scientific">Eumeta variegata</name>
    <name type="common">Bagworm moth</name>
    <name type="synonym">Eumeta japonica</name>
    <dbReference type="NCBI Taxonomy" id="151549"/>
    <lineage>
        <taxon>Eukaryota</taxon>
        <taxon>Metazoa</taxon>
        <taxon>Ecdysozoa</taxon>
        <taxon>Arthropoda</taxon>
        <taxon>Hexapoda</taxon>
        <taxon>Insecta</taxon>
        <taxon>Pterygota</taxon>
        <taxon>Neoptera</taxon>
        <taxon>Endopterygota</taxon>
        <taxon>Lepidoptera</taxon>
        <taxon>Glossata</taxon>
        <taxon>Ditrysia</taxon>
        <taxon>Tineoidea</taxon>
        <taxon>Psychidae</taxon>
        <taxon>Oiketicinae</taxon>
        <taxon>Eumeta</taxon>
    </lineage>
</organism>
<name>A0A4C1UKL6_EUMVA</name>